<dbReference type="PANTHER" id="PTHR30185">
    <property type="entry name" value="CRYPTIC BETA-GLUCOSIDE BGL OPERON ANTITERMINATOR"/>
    <property type="match status" value="1"/>
</dbReference>
<feature type="domain" description="PRD" evidence="2">
    <location>
        <begin position="249"/>
        <end position="355"/>
    </location>
</feature>
<dbReference type="Pfam" id="PF08279">
    <property type="entry name" value="HTH_11"/>
    <property type="match status" value="1"/>
</dbReference>
<dbReference type="EMBL" id="QVEZ01000004">
    <property type="protein sequence ID" value="RGC05505.1"/>
    <property type="molecule type" value="Genomic_DNA"/>
</dbReference>
<dbReference type="InterPro" id="IPR036388">
    <property type="entry name" value="WH-like_DNA-bd_sf"/>
</dbReference>
<dbReference type="PROSITE" id="PS51372">
    <property type="entry name" value="PRD_2"/>
    <property type="match status" value="1"/>
</dbReference>
<evidence type="ECO:0000256" key="1">
    <source>
        <dbReference type="ARBA" id="ARBA00022737"/>
    </source>
</evidence>
<gene>
    <name evidence="3" type="ORF">DW905_07700</name>
</gene>
<dbReference type="Proteomes" id="UP000261079">
    <property type="component" value="Unassembled WGS sequence"/>
</dbReference>
<dbReference type="PANTHER" id="PTHR30185:SF13">
    <property type="entry name" value="LICABCH OPERON REGULATOR-RELATED"/>
    <property type="match status" value="1"/>
</dbReference>
<protein>
    <submittedName>
        <fullName evidence="3">HTH domain-containing protein</fullName>
    </submittedName>
</protein>
<dbReference type="SUPFAM" id="SSF63520">
    <property type="entry name" value="PTS-regulatory domain, PRD"/>
    <property type="match status" value="1"/>
</dbReference>
<dbReference type="AlphaFoldDB" id="A0A3E2V4P1"/>
<keyword evidence="1" id="KW-0677">Repeat</keyword>
<comment type="caution">
    <text evidence="3">The sequence shown here is derived from an EMBL/GenBank/DDBJ whole genome shotgun (WGS) entry which is preliminary data.</text>
</comment>
<dbReference type="InterPro" id="IPR036634">
    <property type="entry name" value="PRD_sf"/>
</dbReference>
<evidence type="ECO:0000313" key="3">
    <source>
        <dbReference type="EMBL" id="RGC05505.1"/>
    </source>
</evidence>
<dbReference type="InterPro" id="IPR011608">
    <property type="entry name" value="PRD"/>
</dbReference>
<name>A0A3E2V4P1_9FIRM</name>
<sequence length="723" mass="83765">MTERVRMLTIKPFSNYIPKPEMPLWAKKLGAAFPVSGLHFGQCFTTIKAGMIGKRSGFMSSRALQIVTQLSNAPEQTMTSQELAERIGVSAHTIKNEMPQVAQILNENGARLVSRRHKGYYVEVLDPEAYDTFSAVTSIRQMPGSMLNADRESRVRYLSRRIISTETGIKKEQLADQLFLSASALREPLSMATRLCESFGLRIVSRPGTGMRVEGEEYKRRLALTEVSGVHFHKETLDCSDPDSASWLSCGYEERQDIRHTFLKILRESPISLRDSATQRVAVYLIIARNRVQNGHEIRLPDPWLESISGTMFYPLAQSIYHTLEEQYGGYAMPRDEVAFLGILLFSMLDVNLKRDPFSLHPGFAGQAGHLRDRVLVYLKQETGLDFALLPMARDLLQQILFNLIAQHFYGMDGAMQYDYVYELQFLDCPLCAELSRRVIEFIQTIYPIRANRFLLAMLSCYFFSLLHEIRYPIRPLRLCSTHFLGTEYARIQTEGLKERYPELVEEITPMNLYELRRIDPAECDGVLLGNGAEQEEGIKPGYRYDYPVELLLLIRNERDFDRVYNTLLVEAYQYRQQLPPPENYRVIRNFQYYTPEQFFQYLAGVHGRDEAERQALLNRWITREKCWTYQCGEVVVVFQEEQGAEGEEIRLEFYPLEKRALWGERKIRALLYVGGGLHDWQKMKALNTLLYSFVRYPEELEAFAEDPPRMAAEWLRRSLQTM</sequence>
<dbReference type="InterPro" id="IPR050661">
    <property type="entry name" value="BglG_antiterminators"/>
</dbReference>
<evidence type="ECO:0000259" key="2">
    <source>
        <dbReference type="PROSITE" id="PS51372"/>
    </source>
</evidence>
<proteinExistence type="predicted"/>
<dbReference type="GO" id="GO:0006355">
    <property type="term" value="P:regulation of DNA-templated transcription"/>
    <property type="evidence" value="ECO:0007669"/>
    <property type="project" value="InterPro"/>
</dbReference>
<accession>A0A3E2V4P1</accession>
<evidence type="ECO:0000313" key="4">
    <source>
        <dbReference type="Proteomes" id="UP000261079"/>
    </source>
</evidence>
<dbReference type="InterPro" id="IPR013196">
    <property type="entry name" value="HTH_11"/>
</dbReference>
<reference evidence="3 4" key="1">
    <citation type="submission" date="2018-08" db="EMBL/GenBank/DDBJ databases">
        <title>A genome reference for cultivated species of the human gut microbiota.</title>
        <authorList>
            <person name="Zou Y."/>
            <person name="Xue W."/>
            <person name="Luo G."/>
        </authorList>
    </citation>
    <scope>NUCLEOTIDE SEQUENCE [LARGE SCALE GENOMIC DNA]</scope>
    <source>
        <strain evidence="3 4">AM42-11AC</strain>
    </source>
</reference>
<dbReference type="Gene3D" id="1.10.10.10">
    <property type="entry name" value="Winged helix-like DNA-binding domain superfamily/Winged helix DNA-binding domain"/>
    <property type="match status" value="1"/>
</dbReference>
<organism evidence="3 4">
    <name type="scientific">Faecalibacterium prausnitzii</name>
    <dbReference type="NCBI Taxonomy" id="853"/>
    <lineage>
        <taxon>Bacteria</taxon>
        <taxon>Bacillati</taxon>
        <taxon>Bacillota</taxon>
        <taxon>Clostridia</taxon>
        <taxon>Eubacteriales</taxon>
        <taxon>Oscillospiraceae</taxon>
        <taxon>Faecalibacterium</taxon>
    </lineage>
</organism>